<accession>A0ABR2IS42</accession>
<dbReference type="InterPro" id="IPR028098">
    <property type="entry name" value="Glyco_trans_4-like_N"/>
</dbReference>
<gene>
    <name evidence="5" type="ORF">PGQ11_006230</name>
</gene>
<sequence length="519" mass="56916">MSSAVQSHDFSTFPAALKGRRILLCVESFGPINGVSRTNLNLVNHLRSHGALVAVVAPDNHTKVNTFQAINNLDPRSLRSQEVRLTGYPVPFNPELSIVYPVRLLKLYERTFGAPPDLIYLGSPASLGFQLMLQLRQQPAEAQVPVICNFQTDLAGYCEILFPQPLGAIASWTFSKVQGYLFQHASVKTLFYPSTFVRRYLEGAAGVQSGKLEVLRRGVNTEGFNPSKRSDALRKAWAPNGEVILFTCARLAGEKGFGFLADAAIELDKRGLDFKLVIVGGNRNAVVEQEVKDYFRPLMAAEKNKNKVIFTGFKVGEELMEAYASADLFLHCSVTETFGLVVLEAMASGVPVVARDEGGPSDTIEHGTTGFLVPPADLDGFVAKVLKLSTDRGLLGRFAQAARDHACEATWEKINNKVAWKMADAVATREREQAGYQLAAADMMKAAAPPMYVWLLMSTAVRRVITASVVDVKLAWGLVVILGFWAGVSVYLAFIKVAHFVKDRAPGRVYSMVKSVLRR</sequence>
<dbReference type="Proteomes" id="UP001390339">
    <property type="component" value="Unassembled WGS sequence"/>
</dbReference>
<evidence type="ECO:0000313" key="6">
    <source>
        <dbReference type="Proteomes" id="UP001390339"/>
    </source>
</evidence>
<keyword evidence="6" id="KW-1185">Reference proteome</keyword>
<feature type="transmembrane region" description="Helical" evidence="2">
    <location>
        <begin position="474"/>
        <end position="494"/>
    </location>
</feature>
<feature type="domain" description="Glycosyltransferase subfamily 4-like N-terminal" evidence="4">
    <location>
        <begin position="32"/>
        <end position="222"/>
    </location>
</feature>
<keyword evidence="1" id="KW-0808">Transferase</keyword>
<reference evidence="5 6" key="1">
    <citation type="journal article" date="2024" name="IMA Fungus">
        <title>Apiospora arundinis, a panoply of carbohydrate-active enzymes and secondary metabolites.</title>
        <authorList>
            <person name="Sorensen T."/>
            <person name="Petersen C."/>
            <person name="Muurmann A.T."/>
            <person name="Christiansen J.V."/>
            <person name="Brundto M.L."/>
            <person name="Overgaard C.K."/>
            <person name="Boysen A.T."/>
            <person name="Wollenberg R.D."/>
            <person name="Larsen T.O."/>
            <person name="Sorensen J.L."/>
            <person name="Nielsen K.L."/>
            <person name="Sondergaard T.E."/>
        </authorList>
    </citation>
    <scope>NUCLEOTIDE SEQUENCE [LARGE SCALE GENOMIC DNA]</scope>
    <source>
        <strain evidence="5 6">AAU 773</strain>
    </source>
</reference>
<dbReference type="InterPro" id="IPR001296">
    <property type="entry name" value="Glyco_trans_1"/>
</dbReference>
<evidence type="ECO:0000259" key="4">
    <source>
        <dbReference type="Pfam" id="PF13439"/>
    </source>
</evidence>
<dbReference type="EMBL" id="JAPCWZ010000004">
    <property type="protein sequence ID" value="KAK8867652.1"/>
    <property type="molecule type" value="Genomic_DNA"/>
</dbReference>
<dbReference type="InterPro" id="IPR050194">
    <property type="entry name" value="Glycosyltransferase_grp1"/>
</dbReference>
<feature type="domain" description="Glycosyl transferase family 1" evidence="3">
    <location>
        <begin position="235"/>
        <end position="404"/>
    </location>
</feature>
<keyword evidence="2" id="KW-0472">Membrane</keyword>
<keyword evidence="1" id="KW-0328">Glycosyltransferase</keyword>
<name>A0ABR2IS42_9PEZI</name>
<dbReference type="Pfam" id="PF13439">
    <property type="entry name" value="Glyco_transf_4"/>
    <property type="match status" value="1"/>
</dbReference>
<organism evidence="5 6">
    <name type="scientific">Apiospora arundinis</name>
    <dbReference type="NCBI Taxonomy" id="335852"/>
    <lineage>
        <taxon>Eukaryota</taxon>
        <taxon>Fungi</taxon>
        <taxon>Dikarya</taxon>
        <taxon>Ascomycota</taxon>
        <taxon>Pezizomycotina</taxon>
        <taxon>Sordariomycetes</taxon>
        <taxon>Xylariomycetidae</taxon>
        <taxon>Amphisphaeriales</taxon>
        <taxon>Apiosporaceae</taxon>
        <taxon>Apiospora</taxon>
    </lineage>
</organism>
<keyword evidence="2" id="KW-1133">Transmembrane helix</keyword>
<dbReference type="SUPFAM" id="SSF53756">
    <property type="entry name" value="UDP-Glycosyltransferase/glycogen phosphorylase"/>
    <property type="match status" value="1"/>
</dbReference>
<proteinExistence type="predicted"/>
<dbReference type="Pfam" id="PF00534">
    <property type="entry name" value="Glycos_transf_1"/>
    <property type="match status" value="1"/>
</dbReference>
<dbReference type="Gene3D" id="3.40.50.2000">
    <property type="entry name" value="Glycogen Phosphorylase B"/>
    <property type="match status" value="2"/>
</dbReference>
<dbReference type="CDD" id="cd03814">
    <property type="entry name" value="GT4-like"/>
    <property type="match status" value="1"/>
</dbReference>
<evidence type="ECO:0000256" key="1">
    <source>
        <dbReference type="ARBA" id="ARBA00022676"/>
    </source>
</evidence>
<evidence type="ECO:0000259" key="3">
    <source>
        <dbReference type="Pfam" id="PF00534"/>
    </source>
</evidence>
<protein>
    <submittedName>
        <fullName evidence="5">Glycosyltransferase family 4 protein</fullName>
    </submittedName>
</protein>
<evidence type="ECO:0000313" key="5">
    <source>
        <dbReference type="EMBL" id="KAK8867652.1"/>
    </source>
</evidence>
<dbReference type="PANTHER" id="PTHR45947:SF3">
    <property type="entry name" value="SULFOQUINOVOSYL TRANSFERASE SQD2"/>
    <property type="match status" value="1"/>
</dbReference>
<evidence type="ECO:0000256" key="2">
    <source>
        <dbReference type="SAM" id="Phobius"/>
    </source>
</evidence>
<comment type="caution">
    <text evidence="5">The sequence shown here is derived from an EMBL/GenBank/DDBJ whole genome shotgun (WGS) entry which is preliminary data.</text>
</comment>
<keyword evidence="2" id="KW-0812">Transmembrane</keyword>
<dbReference type="PANTHER" id="PTHR45947">
    <property type="entry name" value="SULFOQUINOVOSYL TRANSFERASE SQD2"/>
    <property type="match status" value="1"/>
</dbReference>